<name>A0A1B9C038_9PROT</name>
<reference evidence="1 2" key="1">
    <citation type="submission" date="2016-07" db="EMBL/GenBank/DDBJ databases">
        <title>Draft genome of a psychrotolerant acidophile Acidithiobacillus ferrivorans strain YL15.</title>
        <authorList>
            <person name="Peng T."/>
            <person name="Ma L."/>
            <person name="Nan M."/>
            <person name="An N."/>
            <person name="Wang M."/>
            <person name="Qiu G."/>
            <person name="Zeng W."/>
        </authorList>
    </citation>
    <scope>NUCLEOTIDE SEQUENCE [LARGE SCALE GENOMIC DNA]</scope>
    <source>
        <strain evidence="1 2">YL15</strain>
    </source>
</reference>
<sequence>MTTQHKTLSAHRKEQIRLNAAAYRVKQRAQGLEQYAFWLTFPQSVAVRAWVNNSGDISIFKGCGAVREVSGSGKGGE</sequence>
<organism evidence="1 2">
    <name type="scientific">Acidithiobacillus ferrivorans</name>
    <dbReference type="NCBI Taxonomy" id="160808"/>
    <lineage>
        <taxon>Bacteria</taxon>
        <taxon>Pseudomonadati</taxon>
        <taxon>Pseudomonadota</taxon>
        <taxon>Acidithiobacillia</taxon>
        <taxon>Acidithiobacillales</taxon>
        <taxon>Acidithiobacillaceae</taxon>
        <taxon>Acidithiobacillus</taxon>
    </lineage>
</organism>
<dbReference type="RefSeq" id="WP_065413003.1">
    <property type="nucleotide sequence ID" value="NZ_MASQ01000073.1"/>
</dbReference>
<gene>
    <name evidence="1" type="ORF">BBC27_08755</name>
</gene>
<dbReference type="Proteomes" id="UP000093129">
    <property type="component" value="Unassembled WGS sequence"/>
</dbReference>
<comment type="caution">
    <text evidence="1">The sequence shown here is derived from an EMBL/GenBank/DDBJ whole genome shotgun (WGS) entry which is preliminary data.</text>
</comment>
<protein>
    <submittedName>
        <fullName evidence="1">Uncharacterized protein</fullName>
    </submittedName>
</protein>
<evidence type="ECO:0000313" key="2">
    <source>
        <dbReference type="Proteomes" id="UP000093129"/>
    </source>
</evidence>
<evidence type="ECO:0000313" key="1">
    <source>
        <dbReference type="EMBL" id="OCB03273.1"/>
    </source>
</evidence>
<dbReference type="AlphaFoldDB" id="A0A1B9C038"/>
<dbReference type="EMBL" id="MASQ01000073">
    <property type="protein sequence ID" value="OCB03273.1"/>
    <property type="molecule type" value="Genomic_DNA"/>
</dbReference>
<accession>A0A1B9C038</accession>
<proteinExistence type="predicted"/>